<dbReference type="Pfam" id="PF24883">
    <property type="entry name" value="NPHP3_N"/>
    <property type="match status" value="1"/>
</dbReference>
<evidence type="ECO:0000256" key="1">
    <source>
        <dbReference type="ARBA" id="ARBA00022737"/>
    </source>
</evidence>
<feature type="domain" description="Fungal STAND N-terminal Goodbye" evidence="3">
    <location>
        <begin position="22"/>
        <end position="135"/>
    </location>
</feature>
<reference evidence="5" key="1">
    <citation type="journal article" date="2020" name="Mol. Plant Microbe Interact.">
        <title>Genome Sequence of the Biocontrol Agent Coniothyrium minitans strain Conio (IMI 134523).</title>
        <authorList>
            <person name="Patel D."/>
            <person name="Shittu T.A."/>
            <person name="Baroncelli R."/>
            <person name="Muthumeenakshi S."/>
            <person name="Osborne T.H."/>
            <person name="Janganan T.K."/>
            <person name="Sreenivasaprasad S."/>
        </authorList>
    </citation>
    <scope>NUCLEOTIDE SEQUENCE</scope>
    <source>
        <strain evidence="5">Conio</strain>
    </source>
</reference>
<evidence type="ECO:0000259" key="3">
    <source>
        <dbReference type="Pfam" id="PF17109"/>
    </source>
</evidence>
<feature type="region of interest" description="Disordered" evidence="2">
    <location>
        <begin position="1347"/>
        <end position="1374"/>
    </location>
</feature>
<dbReference type="InterPro" id="IPR031350">
    <property type="entry name" value="Goodbye_dom"/>
</dbReference>
<keyword evidence="6" id="KW-1185">Reference proteome</keyword>
<dbReference type="PANTHER" id="PTHR10039:SF17">
    <property type="entry name" value="FUNGAL STAND N-TERMINAL GOODBYE DOMAIN-CONTAINING PROTEIN-RELATED"/>
    <property type="match status" value="1"/>
</dbReference>
<sequence>MGKKDADSEPFFSADKDLNEVWPEVIAEYERVTEKRLGPNTTFESFQQTVNEQLREATSKRASHARTVLNNVGACLQQFGSIIADGSSMAFGPSSQCWNAINFVIIAARKYSDVLDGFVTLMERCAAFLSRLNIFLKQELGKAGQMLPSHLRRPAYDILSHFVNVLKSSYKLSTSKREKFKLVLEIVLFSGDAGVQSSLDLLERQVQDFTNVQIDQILVDVKGLARYLKESDEVRWQHQTEIREHMEQIYKVGEETLAIAQQMKTSLDGRISQDKNKEDLEKIRKAFNLKANEETWTKRHDHLCKARIPDSGRWLIDRDDLGFIAWADAHDHRNKTKILTIEGDSGFGKTFASNHAISYLQEMYRSNSGSERVLIAYYYYGENRQDGEDKEDSLERCIRCIVYQFALADPAYARAVAETCQHSSGIARAEDIWDHLIVKLQHAMKGTYYICIDGFGSEDAHEMITTIAQNVLSDIKGISIRLYFSGSNQVAARISQDDHAVRRILLGPVKDLGNKMVRLSPSELEEPSTLVSLVNASDLEAIARARVEEIGKKKPDLKTVMTDENIKKLVAGVRGHYDHLEAKMIQIDACDSEQKIQDVIDSIEDDLKTSISTSLKVFAESLNAEQTRQLNELLVWVVGGRNNSIEFLQSALFYAFHRTFMLRDLIATTFSGLLTLDEYSNVRLKSDQVLEILREENKSHLKLARPGSTIVELTQAEIDLCSHIVKNVCGDHVYGRFNFDDFFNSLAGKQRASIQVDDEYPLDVIITRVSLQVLCETNYEEHLSRLRRYASVWFYEHISSFVEKLDYFEPDRESLTEIGSKLSQLLYEADMIVDFWLKENFLATIRTDFVSSDTFIEPMVKLLRNPHVAKGYQQGNEKRKWVEAVISPKANKFAILERMICTAAKRWFDCKTLTDPDSFWLSYGLFSKLKWGKYDTVVPPLESLSEYLEWVLKHTGLEKTSPLWLSRVGAMYRILEHYKTALIAFKESEKQLGHSWIVLLQIGETHAGLKQFSPALEYLHKVKAMHADLIETDKDFKDVYWDRVLLPEGSYHRELKDHAAAIRCYQDILAQDVEEAKIYHADALAALFALWIEIGERDSIVSFLRGKKHEGKLSYWLGSIIGQRDDVHSNIVKAAKQAAAADEVLQMYDEVIEPKADPKDDQIENENGKSSGNDSEEPEVNTENLRFFRALLSFHVSDLDHEHEKALATWEQMVYTPRSNTGAYWVAYKARHLLARTLLDKGATESATASYTNKLEALVRSNQENNRDFRQSQFDSALCLTRLYVLRDNLKLADEEARGLLRGVFDNWPEDLNDPSLTSRFGVLAQVLSIFNMEDDSIAAWQALKPRQTVPPATEGEDASETKVDSPQDKPAAPPQKIEAYLSGYVCDSCGTQWDNMLTDCWACKHCLCVQLCTPCHDKVLADELNPAICSKKHDFVYLPKFDEGRWTTLPDNHVVVGCKSMPRDEWLDRFRDRWGVKQEQIDTYKLETARKLKATVCIAKYVLKWKRKKQAKMKRARTFPMMHGH</sequence>
<dbReference type="EMBL" id="WJXW01000010">
    <property type="protein sequence ID" value="KAF9732331.1"/>
    <property type="molecule type" value="Genomic_DNA"/>
</dbReference>
<gene>
    <name evidence="5" type="ORF">PMIN01_09189</name>
</gene>
<organism evidence="5 6">
    <name type="scientific">Paraphaeosphaeria minitans</name>
    <dbReference type="NCBI Taxonomy" id="565426"/>
    <lineage>
        <taxon>Eukaryota</taxon>
        <taxon>Fungi</taxon>
        <taxon>Dikarya</taxon>
        <taxon>Ascomycota</taxon>
        <taxon>Pezizomycotina</taxon>
        <taxon>Dothideomycetes</taxon>
        <taxon>Pleosporomycetidae</taxon>
        <taxon>Pleosporales</taxon>
        <taxon>Massarineae</taxon>
        <taxon>Didymosphaeriaceae</taxon>
        <taxon>Paraphaeosphaeria</taxon>
    </lineage>
</organism>
<protein>
    <submittedName>
        <fullName evidence="5">Neutral amino acid permease</fullName>
    </submittedName>
</protein>
<proteinExistence type="predicted"/>
<dbReference type="OrthoDB" id="2913095at2759"/>
<name>A0A9P6GBT4_9PLEO</name>
<dbReference type="Pfam" id="PF17109">
    <property type="entry name" value="Goodbye"/>
    <property type="match status" value="1"/>
</dbReference>
<keyword evidence="1" id="KW-0677">Repeat</keyword>
<comment type="caution">
    <text evidence="5">The sequence shown here is derived from an EMBL/GenBank/DDBJ whole genome shotgun (WGS) entry which is preliminary data.</text>
</comment>
<evidence type="ECO:0000256" key="2">
    <source>
        <dbReference type="SAM" id="MobiDB-lite"/>
    </source>
</evidence>
<dbReference type="InterPro" id="IPR056884">
    <property type="entry name" value="NPHP3-like_N"/>
</dbReference>
<dbReference type="Proteomes" id="UP000756921">
    <property type="component" value="Unassembled WGS sequence"/>
</dbReference>
<evidence type="ECO:0000313" key="6">
    <source>
        <dbReference type="Proteomes" id="UP000756921"/>
    </source>
</evidence>
<accession>A0A9P6GBT4</accession>
<dbReference type="SUPFAM" id="SSF48452">
    <property type="entry name" value="TPR-like"/>
    <property type="match status" value="1"/>
</dbReference>
<feature type="domain" description="Nephrocystin 3-like N-terminal" evidence="4">
    <location>
        <begin position="311"/>
        <end position="474"/>
    </location>
</feature>
<dbReference type="InterPro" id="IPR011990">
    <property type="entry name" value="TPR-like_helical_dom_sf"/>
</dbReference>
<evidence type="ECO:0000259" key="4">
    <source>
        <dbReference type="Pfam" id="PF24883"/>
    </source>
</evidence>
<feature type="region of interest" description="Disordered" evidence="2">
    <location>
        <begin position="1155"/>
        <end position="1180"/>
    </location>
</feature>
<dbReference type="Gene3D" id="1.25.40.10">
    <property type="entry name" value="Tetratricopeptide repeat domain"/>
    <property type="match status" value="1"/>
</dbReference>
<evidence type="ECO:0000313" key="5">
    <source>
        <dbReference type="EMBL" id="KAF9732331.1"/>
    </source>
</evidence>
<dbReference type="PANTHER" id="PTHR10039">
    <property type="entry name" value="AMELOGENIN"/>
    <property type="match status" value="1"/>
</dbReference>